<keyword evidence="9" id="KW-0325">Glycoprotein</keyword>
<evidence type="ECO:0000256" key="7">
    <source>
        <dbReference type="ARBA" id="ARBA00022989"/>
    </source>
</evidence>
<keyword evidence="3" id="KW-0328">Glycosyltransferase</keyword>
<dbReference type="Pfam" id="PF11051">
    <property type="entry name" value="Mannosyl_trans3"/>
    <property type="match status" value="1"/>
</dbReference>
<keyword evidence="6" id="KW-0735">Signal-anchor</keyword>
<dbReference type="GO" id="GO:0000033">
    <property type="term" value="F:alpha-1,3-mannosyltransferase activity"/>
    <property type="evidence" value="ECO:0007669"/>
    <property type="project" value="TreeGrafter"/>
</dbReference>
<evidence type="ECO:0000256" key="9">
    <source>
        <dbReference type="ARBA" id="ARBA00023180"/>
    </source>
</evidence>
<evidence type="ECO:0000256" key="2">
    <source>
        <dbReference type="ARBA" id="ARBA00009105"/>
    </source>
</evidence>
<comment type="caution">
    <text evidence="12">The sequence shown here is derived from an EMBL/GenBank/DDBJ whole genome shotgun (WGS) entry which is preliminary data.</text>
</comment>
<keyword evidence="4" id="KW-0808">Transferase</keyword>
<accession>A0A8K1C4A0</accession>
<comment type="similarity">
    <text evidence="2">Belongs to the MNN1/MNT family.</text>
</comment>
<comment type="subcellular location">
    <subcellularLocation>
        <location evidence="1">Membrane</location>
        <topology evidence="1">Single-pass type II membrane protein</topology>
    </subcellularLocation>
</comment>
<dbReference type="PANTHER" id="PTHR31392:SF1">
    <property type="entry name" value="ALPHA-1,3-MANNOSYLTRANSFERASE MNN1-RELATED"/>
    <property type="match status" value="1"/>
</dbReference>
<gene>
    <name evidence="12" type="ORF">Poli38472_008827</name>
</gene>
<evidence type="ECO:0000256" key="1">
    <source>
        <dbReference type="ARBA" id="ARBA00004606"/>
    </source>
</evidence>
<evidence type="ECO:0000313" key="13">
    <source>
        <dbReference type="Proteomes" id="UP000794436"/>
    </source>
</evidence>
<dbReference type="PANTHER" id="PTHR31392">
    <property type="entry name" value="ALPHA-1,3-MANNOSYLTRANSFERASE MNN1-RELATED"/>
    <property type="match status" value="1"/>
</dbReference>
<feature type="compositionally biased region" description="Pro residues" evidence="10">
    <location>
        <begin position="53"/>
        <end position="63"/>
    </location>
</feature>
<evidence type="ECO:0000256" key="4">
    <source>
        <dbReference type="ARBA" id="ARBA00022679"/>
    </source>
</evidence>
<feature type="region of interest" description="Disordered" evidence="10">
    <location>
        <begin position="50"/>
        <end position="70"/>
    </location>
</feature>
<evidence type="ECO:0008006" key="14">
    <source>
        <dbReference type="Google" id="ProtNLM"/>
    </source>
</evidence>
<feature type="transmembrane region" description="Helical" evidence="11">
    <location>
        <begin position="20"/>
        <end position="39"/>
    </location>
</feature>
<evidence type="ECO:0000256" key="3">
    <source>
        <dbReference type="ARBA" id="ARBA00022676"/>
    </source>
</evidence>
<keyword evidence="8 11" id="KW-0472">Membrane</keyword>
<dbReference type="OrthoDB" id="430354at2759"/>
<evidence type="ECO:0000256" key="11">
    <source>
        <dbReference type="SAM" id="Phobius"/>
    </source>
</evidence>
<dbReference type="Proteomes" id="UP000794436">
    <property type="component" value="Unassembled WGS sequence"/>
</dbReference>
<dbReference type="GO" id="GO:0005794">
    <property type="term" value="C:Golgi apparatus"/>
    <property type="evidence" value="ECO:0007669"/>
    <property type="project" value="TreeGrafter"/>
</dbReference>
<protein>
    <recommendedName>
        <fullName evidence="14">Nucleotide-diphospho-sugar transferase</fullName>
    </recommendedName>
</protein>
<evidence type="ECO:0000256" key="8">
    <source>
        <dbReference type="ARBA" id="ARBA00023136"/>
    </source>
</evidence>
<reference evidence="12" key="1">
    <citation type="submission" date="2019-03" db="EMBL/GenBank/DDBJ databases">
        <title>Long read genome sequence of the mycoparasitic Pythium oligandrum ATCC 38472 isolated from sugarbeet rhizosphere.</title>
        <authorList>
            <person name="Gaulin E."/>
        </authorList>
    </citation>
    <scope>NUCLEOTIDE SEQUENCE</scope>
    <source>
        <strain evidence="12">ATCC 38472_TT</strain>
    </source>
</reference>
<evidence type="ECO:0000256" key="5">
    <source>
        <dbReference type="ARBA" id="ARBA00022692"/>
    </source>
</evidence>
<dbReference type="InterPro" id="IPR022751">
    <property type="entry name" value="Alpha_mannosyltransferase"/>
</dbReference>
<keyword evidence="5 11" id="KW-0812">Transmembrane</keyword>
<dbReference type="GO" id="GO:0006493">
    <property type="term" value="P:protein O-linked glycosylation"/>
    <property type="evidence" value="ECO:0007669"/>
    <property type="project" value="TreeGrafter"/>
</dbReference>
<keyword evidence="7 11" id="KW-1133">Transmembrane helix</keyword>
<evidence type="ECO:0000313" key="12">
    <source>
        <dbReference type="EMBL" id="TMW56179.1"/>
    </source>
</evidence>
<name>A0A8K1C4A0_PYTOL</name>
<sequence length="465" mass="53667">MLPATTRPKDTSRRRRRQWLLLPGAVIVLVSLYQIYLLSHLSFTAQFASGSPSQPPIRLPEPPINKRRDVPTYDVDPTRGIIMALHDRIVPMGVSLIRELRCLGNREIIQVYHCFPEELSEESRRLLTRDDNHVDIIDVCSDMMERNMMLLEGTMRTFQSYWVKPLAVVHTNLTEVVLVDADVILVQDPAVVRTLAGYNRTGTTFFYDRVSPLNKFFNRIVTRRSGVKLQLLHHMIEKFEYDRFDISGMEPSDYLLQSRAYKGDSCHEQDSSMVAIDKSRAGKAVEVLRHIIFNTRFQYRFSWGDKEAFWLAYEFAHQPYFFTPWGLALVNSVPNDDLGAHPQTMCGSMAHYIPSSEGDADYETPQILYVNGKALLDPFPADSVDKTLRTKHKSRLFNANPTHVSARYRRSEYPTPTSQKGFECVHDTGTAILPESFRQKLMRRRIHYFAAVTQYYAALDQCHEY</sequence>
<keyword evidence="13" id="KW-1185">Reference proteome</keyword>
<evidence type="ECO:0000256" key="6">
    <source>
        <dbReference type="ARBA" id="ARBA00022968"/>
    </source>
</evidence>
<dbReference type="EMBL" id="SPLM01000146">
    <property type="protein sequence ID" value="TMW56179.1"/>
    <property type="molecule type" value="Genomic_DNA"/>
</dbReference>
<evidence type="ECO:0000256" key="10">
    <source>
        <dbReference type="SAM" id="MobiDB-lite"/>
    </source>
</evidence>
<proteinExistence type="inferred from homology"/>
<organism evidence="12 13">
    <name type="scientific">Pythium oligandrum</name>
    <name type="common">Mycoparasitic fungus</name>
    <dbReference type="NCBI Taxonomy" id="41045"/>
    <lineage>
        <taxon>Eukaryota</taxon>
        <taxon>Sar</taxon>
        <taxon>Stramenopiles</taxon>
        <taxon>Oomycota</taxon>
        <taxon>Peronosporomycetes</taxon>
        <taxon>Pythiales</taxon>
        <taxon>Pythiaceae</taxon>
        <taxon>Pythium</taxon>
    </lineage>
</organism>
<dbReference type="InterPro" id="IPR029044">
    <property type="entry name" value="Nucleotide-diphossugar_trans"/>
</dbReference>
<dbReference type="AlphaFoldDB" id="A0A8K1C4A0"/>
<dbReference type="SUPFAM" id="SSF53448">
    <property type="entry name" value="Nucleotide-diphospho-sugar transferases"/>
    <property type="match status" value="1"/>
</dbReference>
<dbReference type="GO" id="GO:0016020">
    <property type="term" value="C:membrane"/>
    <property type="evidence" value="ECO:0007669"/>
    <property type="project" value="UniProtKB-SubCell"/>
</dbReference>